<dbReference type="InterPro" id="IPR005198">
    <property type="entry name" value="Glyco_hydro_76"/>
</dbReference>
<dbReference type="InterPro" id="IPR053169">
    <property type="entry name" value="MUG_Protein"/>
</dbReference>
<dbReference type="PANTHER" id="PTHR47791:SF3">
    <property type="entry name" value="MEIOTICALLY UP-REGULATED GENE 191 PROTEIN"/>
    <property type="match status" value="1"/>
</dbReference>
<reference evidence="2 3" key="2">
    <citation type="journal article" date="2020" name="Microbiol. Resour. Announc.">
        <title>Antarctic desert soil bacteria exhibit high novel natural product potential, evaluated through long-read genome sequencing and comparative genomics.</title>
        <authorList>
            <person name="Benaud N."/>
            <person name="Edwards R.J."/>
            <person name="Amos T.G."/>
            <person name="D'Agostino P.M."/>
            <person name="Gutierrez-Chavez C."/>
            <person name="Montgomery K."/>
            <person name="Nicetic I."/>
            <person name="Ferrari B.C."/>
        </authorList>
    </citation>
    <scope>NUCLEOTIDE SEQUENCE [LARGE SCALE GENOMIC DNA]</scope>
    <source>
        <strain evidence="2 3">SPB151</strain>
    </source>
</reference>
<dbReference type="AlphaFoldDB" id="A0A7G6WTY7"/>
<name>A0A7G6WTY7_9ACTN</name>
<reference evidence="3" key="1">
    <citation type="submission" date="2019-09" db="EMBL/GenBank/DDBJ databases">
        <title>Antimicrobial potential of Antarctic Bacteria.</title>
        <authorList>
            <person name="Benaud N."/>
            <person name="Edwards R.J."/>
            <person name="Ferrari B.C."/>
        </authorList>
    </citation>
    <scope>NUCLEOTIDE SEQUENCE [LARGE SCALE GENOMIC DNA]</scope>
    <source>
        <strain evidence="3">SPB151</strain>
    </source>
</reference>
<accession>A0A7G6WTY7</accession>
<dbReference type="Pfam" id="PF03663">
    <property type="entry name" value="Glyco_hydro_76"/>
    <property type="match status" value="1"/>
</dbReference>
<evidence type="ECO:0000256" key="1">
    <source>
        <dbReference type="SAM" id="MobiDB-lite"/>
    </source>
</evidence>
<dbReference type="Proteomes" id="UP000515563">
    <property type="component" value="Chromosome"/>
</dbReference>
<dbReference type="SUPFAM" id="SSF48208">
    <property type="entry name" value="Six-hairpin glycosidases"/>
    <property type="match status" value="1"/>
</dbReference>
<feature type="region of interest" description="Disordered" evidence="1">
    <location>
        <begin position="1"/>
        <end position="26"/>
    </location>
</feature>
<evidence type="ECO:0000313" key="2">
    <source>
        <dbReference type="EMBL" id="QNE17452.1"/>
    </source>
</evidence>
<dbReference type="KEGG" id="kqi:F1D05_05385"/>
<keyword evidence="3" id="KW-1185">Reference proteome</keyword>
<organism evidence="2 3">
    <name type="scientific">Kribbella qitaiheensis</name>
    <dbReference type="NCBI Taxonomy" id="1544730"/>
    <lineage>
        <taxon>Bacteria</taxon>
        <taxon>Bacillati</taxon>
        <taxon>Actinomycetota</taxon>
        <taxon>Actinomycetes</taxon>
        <taxon>Propionibacteriales</taxon>
        <taxon>Kribbellaceae</taxon>
        <taxon>Kribbella</taxon>
    </lineage>
</organism>
<dbReference type="PANTHER" id="PTHR47791">
    <property type="entry name" value="MEIOTICALLY UP-REGULATED GENE 191 PROTEIN"/>
    <property type="match status" value="1"/>
</dbReference>
<dbReference type="GO" id="GO:0005975">
    <property type="term" value="P:carbohydrate metabolic process"/>
    <property type="evidence" value="ECO:0007669"/>
    <property type="project" value="InterPro"/>
</dbReference>
<evidence type="ECO:0000313" key="3">
    <source>
        <dbReference type="Proteomes" id="UP000515563"/>
    </source>
</evidence>
<dbReference type="Gene3D" id="1.50.10.20">
    <property type="match status" value="1"/>
</dbReference>
<protein>
    <recommendedName>
        <fullName evidence="4">Glycosyl hydrolase</fullName>
    </recommendedName>
</protein>
<dbReference type="EMBL" id="CP043661">
    <property type="protein sequence ID" value="QNE17452.1"/>
    <property type="molecule type" value="Genomic_DNA"/>
</dbReference>
<proteinExistence type="predicted"/>
<evidence type="ECO:0008006" key="4">
    <source>
        <dbReference type="Google" id="ProtNLM"/>
    </source>
</evidence>
<gene>
    <name evidence="2" type="ORF">F1D05_05385</name>
</gene>
<dbReference type="InterPro" id="IPR008928">
    <property type="entry name" value="6-hairpin_glycosidase_sf"/>
</dbReference>
<sequence>MSTGVPTIRAPAMAPPPKAVPMSSPAPALPATTTLADRADSALASFLDSYWDPDRQYFTTYSDRRRHPEHAFGPADGLYSDFWWEAQLWDLVMDAYERTGDQAHEELVHAVYDGFAAAYPTFVNDYNDDVGWWAQGSARAYELTGVPRYLDRARELLDSIWEQRDATGGIWWRRSVRDQRNVATNGPAAITAVKVYAATGDTQYLDRAQTLYSWIKSNLQSRGQVYDRLEHGVLVKNNHTYNAGNYIGAATALYGATCDGSYLSDALSAADWVASQPYADGVLPYEGVGDGAGFKPILVRQLHRLAVELGQPQYLPFLRHNAERAWRNRRTSDGLIGPDWNSPAPNGPLQSLTAGAGAALLQIVAL</sequence>